<proteinExistence type="predicted"/>
<accession>A0A382XNX2</accession>
<dbReference type="EMBL" id="UINC01169342">
    <property type="protein sequence ID" value="SVD72832.1"/>
    <property type="molecule type" value="Genomic_DNA"/>
</dbReference>
<gene>
    <name evidence="2" type="ORF">METZ01_LOCUS425686</name>
</gene>
<evidence type="ECO:0000256" key="1">
    <source>
        <dbReference type="SAM" id="Phobius"/>
    </source>
</evidence>
<sequence length="133" mass="15517">PIKTMAKLYYGIFFFNSVTGLLIYKFRNLMKKLFTLLTVARNKQGRTIYAPHGAFIIFSSLFFQKGGWLDENLTMYGEEFTVAEIARRLQLPVHYRPDLEVIHVEHSSTGGQNWAQSFAAIKTAYYYVKREYL</sequence>
<dbReference type="Gene3D" id="3.90.550.10">
    <property type="entry name" value="Spore Coat Polysaccharide Biosynthesis Protein SpsA, Chain A"/>
    <property type="match status" value="1"/>
</dbReference>
<evidence type="ECO:0000313" key="2">
    <source>
        <dbReference type="EMBL" id="SVD72832.1"/>
    </source>
</evidence>
<organism evidence="2">
    <name type="scientific">marine metagenome</name>
    <dbReference type="NCBI Taxonomy" id="408172"/>
    <lineage>
        <taxon>unclassified sequences</taxon>
        <taxon>metagenomes</taxon>
        <taxon>ecological metagenomes</taxon>
    </lineage>
</organism>
<reference evidence="2" key="1">
    <citation type="submission" date="2018-05" db="EMBL/GenBank/DDBJ databases">
        <authorList>
            <person name="Lanie J.A."/>
            <person name="Ng W.-L."/>
            <person name="Kazmierczak K.M."/>
            <person name="Andrzejewski T.M."/>
            <person name="Davidsen T.M."/>
            <person name="Wayne K.J."/>
            <person name="Tettelin H."/>
            <person name="Glass J.I."/>
            <person name="Rusch D."/>
            <person name="Podicherti R."/>
            <person name="Tsui H.-C.T."/>
            <person name="Winkler M.E."/>
        </authorList>
    </citation>
    <scope>NUCLEOTIDE SEQUENCE</scope>
</reference>
<protein>
    <recommendedName>
        <fullName evidence="3">Glycosyltransferase 2-like domain-containing protein</fullName>
    </recommendedName>
</protein>
<dbReference type="SUPFAM" id="SSF53448">
    <property type="entry name" value="Nucleotide-diphospho-sugar transferases"/>
    <property type="match status" value="1"/>
</dbReference>
<feature type="non-terminal residue" evidence="2">
    <location>
        <position position="1"/>
    </location>
</feature>
<dbReference type="AlphaFoldDB" id="A0A382XNX2"/>
<keyword evidence="1" id="KW-1133">Transmembrane helix</keyword>
<dbReference type="InterPro" id="IPR029044">
    <property type="entry name" value="Nucleotide-diphossugar_trans"/>
</dbReference>
<keyword evidence="1" id="KW-0812">Transmembrane</keyword>
<feature type="transmembrane region" description="Helical" evidence="1">
    <location>
        <begin position="6"/>
        <end position="24"/>
    </location>
</feature>
<evidence type="ECO:0008006" key="3">
    <source>
        <dbReference type="Google" id="ProtNLM"/>
    </source>
</evidence>
<name>A0A382XNX2_9ZZZZ</name>
<keyword evidence="1" id="KW-0472">Membrane</keyword>